<evidence type="ECO:0000313" key="3">
    <source>
        <dbReference type="Proteomes" id="UP001234989"/>
    </source>
</evidence>
<feature type="compositionally biased region" description="Basic and acidic residues" evidence="1">
    <location>
        <begin position="198"/>
        <end position="211"/>
    </location>
</feature>
<accession>A0AAF0ZPE0</accession>
<organism evidence="2 3">
    <name type="scientific">Solanum verrucosum</name>
    <dbReference type="NCBI Taxonomy" id="315347"/>
    <lineage>
        <taxon>Eukaryota</taxon>
        <taxon>Viridiplantae</taxon>
        <taxon>Streptophyta</taxon>
        <taxon>Embryophyta</taxon>
        <taxon>Tracheophyta</taxon>
        <taxon>Spermatophyta</taxon>
        <taxon>Magnoliopsida</taxon>
        <taxon>eudicotyledons</taxon>
        <taxon>Gunneridae</taxon>
        <taxon>Pentapetalae</taxon>
        <taxon>asterids</taxon>
        <taxon>lamiids</taxon>
        <taxon>Solanales</taxon>
        <taxon>Solanaceae</taxon>
        <taxon>Solanoideae</taxon>
        <taxon>Solaneae</taxon>
        <taxon>Solanum</taxon>
    </lineage>
</organism>
<dbReference type="EMBL" id="CP133620">
    <property type="protein sequence ID" value="WMV47012.1"/>
    <property type="molecule type" value="Genomic_DNA"/>
</dbReference>
<proteinExistence type="predicted"/>
<evidence type="ECO:0000256" key="1">
    <source>
        <dbReference type="SAM" id="MobiDB-lite"/>
    </source>
</evidence>
<dbReference type="AlphaFoldDB" id="A0AAF0ZPE0"/>
<gene>
    <name evidence="2" type="ORF">MTR67_040397</name>
</gene>
<reference evidence="2" key="1">
    <citation type="submission" date="2023-08" db="EMBL/GenBank/DDBJ databases">
        <title>A de novo genome assembly of Solanum verrucosum Schlechtendal, a Mexican diploid species geographically isolated from the other diploid A-genome species in potato relatives.</title>
        <authorList>
            <person name="Hosaka K."/>
        </authorList>
    </citation>
    <scope>NUCLEOTIDE SEQUENCE</scope>
    <source>
        <tissue evidence="2">Young leaves</tissue>
    </source>
</reference>
<keyword evidence="3" id="KW-1185">Reference proteome</keyword>
<name>A0AAF0ZPE0_SOLVR</name>
<evidence type="ECO:0000313" key="2">
    <source>
        <dbReference type="EMBL" id="WMV47012.1"/>
    </source>
</evidence>
<dbReference type="Proteomes" id="UP001234989">
    <property type="component" value="Chromosome 9"/>
</dbReference>
<sequence length="331" mass="37364">MGYTEPVHGTERYHDLVPVFIPVYFGSVSVRSGTVRSRPHELTFRERGLNSPNAMVYTSTLCNRSQAFANAKTLIQRLFKTTNETTTSISNKQTVNDKKAKSKEIVLFGICRGKSKNFELFNSILCRKDIGKEYFYSTIQLRGVGSYHRSQQFEYCMKMKKENLKVTHKADSTVTGNHVGNITQILPITHDSTNVNKDGGEKKEKTKGDKAKMSISKMKELLRWAAAAKTDKGTRYITRKVFNFRNRATLKAVADDGQLSSDSPKISFRWDAESCSTAYSAMSMPNSSTTKNHEQSIQINFASVNSTPIHIDHCPKLNWITTDSEFVVLEL</sequence>
<dbReference type="PANTHER" id="PTHR36038">
    <property type="entry name" value="OS06G0102750 PROTEIN"/>
    <property type="match status" value="1"/>
</dbReference>
<protein>
    <submittedName>
        <fullName evidence="2">Uncharacterized protein</fullName>
    </submittedName>
</protein>
<dbReference type="PANTHER" id="PTHR36038:SF3">
    <property type="entry name" value="OVATE FAMILY PROTEIN"/>
    <property type="match status" value="1"/>
</dbReference>
<feature type="region of interest" description="Disordered" evidence="1">
    <location>
        <begin position="190"/>
        <end position="211"/>
    </location>
</feature>